<dbReference type="EMBL" id="CP023747">
    <property type="protein sequence ID" value="QEV37680.1"/>
    <property type="molecule type" value="Genomic_DNA"/>
</dbReference>
<evidence type="ECO:0000256" key="2">
    <source>
        <dbReference type="ARBA" id="ARBA00023125"/>
    </source>
</evidence>
<dbReference type="InterPro" id="IPR004111">
    <property type="entry name" value="Repressor_TetR_C"/>
</dbReference>
<dbReference type="HOGENOM" id="CLU_069543_3_1_11"/>
<dbReference type="GO" id="GO:0045892">
    <property type="term" value="P:negative regulation of DNA-templated transcription"/>
    <property type="evidence" value="ECO:0007669"/>
    <property type="project" value="InterPro"/>
</dbReference>
<evidence type="ECO:0000256" key="3">
    <source>
        <dbReference type="ARBA" id="ARBA00023163"/>
    </source>
</evidence>
<dbReference type="SUPFAM" id="SSF48498">
    <property type="entry name" value="Tetracyclin repressor-like, C-terminal domain"/>
    <property type="match status" value="1"/>
</dbReference>
<evidence type="ECO:0000313" key="8">
    <source>
        <dbReference type="Proteomes" id="UP000031526"/>
    </source>
</evidence>
<dbReference type="Proteomes" id="UP000325763">
    <property type="component" value="Chromosome"/>
</dbReference>
<dbReference type="RefSeq" id="WP_043437327.1">
    <property type="nucleotide sequence ID" value="NZ_CP009313.1"/>
</dbReference>
<gene>
    <name evidence="7" type="ORF">CP978_03220</name>
    <name evidence="6" type="ORF">SNOD_02825</name>
</gene>
<keyword evidence="2 4" id="KW-0238">DNA-binding</keyword>
<dbReference type="SUPFAM" id="SSF46689">
    <property type="entry name" value="Homeodomain-like"/>
    <property type="match status" value="1"/>
</dbReference>
<dbReference type="Pfam" id="PF02909">
    <property type="entry name" value="TetR_C_1"/>
    <property type="match status" value="1"/>
</dbReference>
<dbReference type="Gene3D" id="1.10.357.10">
    <property type="entry name" value="Tetracycline Repressor, domain 2"/>
    <property type="match status" value="1"/>
</dbReference>
<reference evidence="8" key="1">
    <citation type="submission" date="2014-09" db="EMBL/GenBank/DDBJ databases">
        <title>Sequence of the Streptomyces nodosus genome.</title>
        <authorList>
            <person name="Sweeney P."/>
            <person name="Stephens N."/>
            <person name="Murphy C."/>
            <person name="Caffrey P."/>
        </authorList>
    </citation>
    <scope>NUCLEOTIDE SEQUENCE [LARGE SCALE GENOMIC DNA]</scope>
    <source>
        <strain evidence="8">ATCC 14899</strain>
    </source>
</reference>
<evidence type="ECO:0000313" key="6">
    <source>
        <dbReference type="EMBL" id="AJE39087.1"/>
    </source>
</evidence>
<dbReference type="Proteomes" id="UP000031526">
    <property type="component" value="Chromosome"/>
</dbReference>
<dbReference type="OrthoDB" id="329481at2"/>
<dbReference type="InterPro" id="IPR050109">
    <property type="entry name" value="HTH-type_TetR-like_transc_reg"/>
</dbReference>
<dbReference type="GO" id="GO:0000976">
    <property type="term" value="F:transcription cis-regulatory region binding"/>
    <property type="evidence" value="ECO:0007669"/>
    <property type="project" value="TreeGrafter"/>
</dbReference>
<evidence type="ECO:0000256" key="1">
    <source>
        <dbReference type="ARBA" id="ARBA00023015"/>
    </source>
</evidence>
<organism evidence="6 8">
    <name type="scientific">Streptomyces nodosus</name>
    <dbReference type="NCBI Taxonomy" id="40318"/>
    <lineage>
        <taxon>Bacteria</taxon>
        <taxon>Bacillati</taxon>
        <taxon>Actinomycetota</taxon>
        <taxon>Actinomycetes</taxon>
        <taxon>Kitasatosporales</taxon>
        <taxon>Streptomycetaceae</taxon>
        <taxon>Streptomyces</taxon>
    </lineage>
</organism>
<dbReference type="InterPro" id="IPR036271">
    <property type="entry name" value="Tet_transcr_reg_TetR-rel_C_sf"/>
</dbReference>
<sequence>MRARFTLAEIQQQALAIVDREGLSGLTMRSLAAALGTGPMTLYNYVAGREALEELVVDAVSARVAVPRPTGDWLADTRGIARVLWSTVREHPAVVPLMLTRRTSSVDSLAPAEALAAALARGGLDGPDLLAAFRTVMAFVMGVAQAELAGPLAPEESPSDAAGRIAALADGSLPTLARLASVGADFAGDEFERGLAFVLAGIAGAADGKTVERGQP</sequence>
<feature type="domain" description="HTH tetR-type" evidence="5">
    <location>
        <begin position="4"/>
        <end position="64"/>
    </location>
</feature>
<keyword evidence="3" id="KW-0804">Transcription</keyword>
<dbReference type="GO" id="GO:0003700">
    <property type="term" value="F:DNA-binding transcription factor activity"/>
    <property type="evidence" value="ECO:0007669"/>
    <property type="project" value="TreeGrafter"/>
</dbReference>
<evidence type="ECO:0000313" key="7">
    <source>
        <dbReference type="EMBL" id="QEV37680.1"/>
    </source>
</evidence>
<name>A0A0B5DGF8_9ACTN</name>
<dbReference type="PANTHER" id="PTHR30055">
    <property type="entry name" value="HTH-TYPE TRANSCRIPTIONAL REGULATOR RUTR"/>
    <property type="match status" value="1"/>
</dbReference>
<keyword evidence="8" id="KW-1185">Reference proteome</keyword>
<feature type="DNA-binding region" description="H-T-H motif" evidence="4">
    <location>
        <begin position="27"/>
        <end position="46"/>
    </location>
</feature>
<evidence type="ECO:0000259" key="5">
    <source>
        <dbReference type="PROSITE" id="PS50977"/>
    </source>
</evidence>
<proteinExistence type="predicted"/>
<dbReference type="PROSITE" id="PS50977">
    <property type="entry name" value="HTH_TETR_2"/>
    <property type="match status" value="1"/>
</dbReference>
<reference evidence="7 9" key="3">
    <citation type="submission" date="2017-09" db="EMBL/GenBank/DDBJ databases">
        <title>Streptomyces genome completion.</title>
        <authorList>
            <person name="Lee N."/>
            <person name="Cho B.-K."/>
        </authorList>
    </citation>
    <scope>NUCLEOTIDE SEQUENCE [LARGE SCALE GENOMIC DNA]</scope>
    <source>
        <strain evidence="7 9">ATCC 14899</strain>
    </source>
</reference>
<dbReference type="InterPro" id="IPR001647">
    <property type="entry name" value="HTH_TetR"/>
</dbReference>
<reference evidence="6 8" key="2">
    <citation type="journal article" date="2016" name="Appl. Microbiol. Biotechnol.">
        <title>Exploiting the genome sequence of Streptomyces nodosus for enhanced antibiotic production.</title>
        <authorList>
            <person name="Sweeney P."/>
            <person name="Murphy C.D."/>
            <person name="Caffrey P."/>
        </authorList>
    </citation>
    <scope>NUCLEOTIDE SEQUENCE [LARGE SCALE GENOMIC DNA]</scope>
    <source>
        <strain evidence="6 8">ATCC 14899</strain>
    </source>
</reference>
<evidence type="ECO:0000256" key="4">
    <source>
        <dbReference type="PROSITE-ProRule" id="PRU00335"/>
    </source>
</evidence>
<dbReference type="EMBL" id="CP009313">
    <property type="protein sequence ID" value="AJE39087.1"/>
    <property type="molecule type" value="Genomic_DNA"/>
</dbReference>
<protein>
    <submittedName>
        <fullName evidence="7">TetR/AcrR family transcriptional regulator</fullName>
    </submittedName>
</protein>
<dbReference type="InterPro" id="IPR009057">
    <property type="entry name" value="Homeodomain-like_sf"/>
</dbReference>
<accession>A0A0B5DGF8</accession>
<dbReference type="PANTHER" id="PTHR30055:SF151">
    <property type="entry name" value="TRANSCRIPTIONAL REGULATORY PROTEIN"/>
    <property type="match status" value="1"/>
</dbReference>
<evidence type="ECO:0000313" key="9">
    <source>
        <dbReference type="Proteomes" id="UP000325763"/>
    </source>
</evidence>
<dbReference type="Gene3D" id="1.10.10.60">
    <property type="entry name" value="Homeodomain-like"/>
    <property type="match status" value="1"/>
</dbReference>
<keyword evidence="1" id="KW-0805">Transcription regulation</keyword>
<dbReference type="AlphaFoldDB" id="A0A0B5DGF8"/>
<dbReference type="STRING" id="40318.SNOD_02825"/>
<dbReference type="KEGG" id="snq:CP978_03220"/>